<gene>
    <name evidence="1" type="ORF">CYJ10_26885</name>
</gene>
<comment type="caution">
    <text evidence="1">The sequence shown here is derived from an EMBL/GenBank/DDBJ whole genome shotgun (WGS) entry which is preliminary data.</text>
</comment>
<dbReference type="Proteomes" id="UP000234341">
    <property type="component" value="Unassembled WGS sequence"/>
</dbReference>
<accession>A0A2N5C5G5</accession>
<name>A0A2N5C5G5_9BURK</name>
<reference evidence="1 2" key="1">
    <citation type="submission" date="2017-12" db="EMBL/GenBank/DDBJ databases">
        <title>Genome sequence of the active heterotrophic nitrifier-denitrifier, Cupriavidus pauculus UM1.</title>
        <authorList>
            <person name="Putonti C."/>
            <person name="Castignetti D."/>
        </authorList>
    </citation>
    <scope>NUCLEOTIDE SEQUENCE [LARGE SCALE GENOMIC DNA]</scope>
    <source>
        <strain evidence="1 2">UM1</strain>
    </source>
</reference>
<dbReference type="AlphaFoldDB" id="A0A2N5C5G5"/>
<proteinExistence type="predicted"/>
<protein>
    <submittedName>
        <fullName evidence="1">Uncharacterized protein</fullName>
    </submittedName>
</protein>
<dbReference type="EMBL" id="PJRP01000017">
    <property type="protein sequence ID" value="PLP97463.1"/>
    <property type="molecule type" value="Genomic_DNA"/>
</dbReference>
<evidence type="ECO:0000313" key="2">
    <source>
        <dbReference type="Proteomes" id="UP000234341"/>
    </source>
</evidence>
<dbReference type="OrthoDB" id="9024812at2"/>
<evidence type="ECO:0000313" key="1">
    <source>
        <dbReference type="EMBL" id="PLP97463.1"/>
    </source>
</evidence>
<dbReference type="RefSeq" id="WP_101684488.1">
    <property type="nucleotide sequence ID" value="NZ_PJRP01000017.1"/>
</dbReference>
<organism evidence="1 2">
    <name type="scientific">Cupriavidus pauculus</name>
    <dbReference type="NCBI Taxonomy" id="82633"/>
    <lineage>
        <taxon>Bacteria</taxon>
        <taxon>Pseudomonadati</taxon>
        <taxon>Pseudomonadota</taxon>
        <taxon>Betaproteobacteria</taxon>
        <taxon>Burkholderiales</taxon>
        <taxon>Burkholderiaceae</taxon>
        <taxon>Cupriavidus</taxon>
    </lineage>
</organism>
<sequence length="107" mass="12459">MMRLNTPFDWARTSTYLREARANLSEAAEGVCVDEIKEFEEYLSHNELELALDVLEAAFEKGDDANWRVLEIMGKAALSMQLHDRQRRYDARLTQARGWSYETSLSR</sequence>